<evidence type="ECO:0000313" key="2">
    <source>
        <dbReference type="Proteomes" id="UP001210380"/>
    </source>
</evidence>
<sequence>MIDLVRAGKIDLEPFITARIEVKDFVEGGLKLLQAETDSQVKMLVRL</sequence>
<dbReference type="RefSeq" id="WP_270946673.1">
    <property type="nucleotide sequence ID" value="NZ_JAQGLA010000002.1"/>
</dbReference>
<dbReference type="EMBL" id="JAQGLA010000002">
    <property type="protein sequence ID" value="MDA3624106.1"/>
    <property type="molecule type" value="Genomic_DNA"/>
</dbReference>
<comment type="caution">
    <text evidence="1">The sequence shown here is derived from an EMBL/GenBank/DDBJ whole genome shotgun (WGS) entry which is preliminary data.</text>
</comment>
<name>A0ABT4US80_9PSEU</name>
<organism evidence="1 2">
    <name type="scientific">Saccharopolyspora oryzae</name>
    <dbReference type="NCBI Taxonomy" id="2997343"/>
    <lineage>
        <taxon>Bacteria</taxon>
        <taxon>Bacillati</taxon>
        <taxon>Actinomycetota</taxon>
        <taxon>Actinomycetes</taxon>
        <taxon>Pseudonocardiales</taxon>
        <taxon>Pseudonocardiaceae</taxon>
        <taxon>Saccharopolyspora</taxon>
    </lineage>
</organism>
<protein>
    <submittedName>
        <fullName evidence="1">Uncharacterized protein</fullName>
    </submittedName>
</protein>
<keyword evidence="2" id="KW-1185">Reference proteome</keyword>
<proteinExistence type="predicted"/>
<accession>A0ABT4US80</accession>
<gene>
    <name evidence="1" type="ORF">OU415_01580</name>
</gene>
<reference evidence="1 2" key="1">
    <citation type="submission" date="2022-11" db="EMBL/GenBank/DDBJ databases">
        <title>Draft genome sequence of Saccharopolyspora sp. WRP15-2 isolated from rhizosphere soils of wild rice in Thailand.</title>
        <authorList>
            <person name="Duangmal K."/>
            <person name="Kammanee S."/>
            <person name="Muangham S."/>
        </authorList>
    </citation>
    <scope>NUCLEOTIDE SEQUENCE [LARGE SCALE GENOMIC DNA]</scope>
    <source>
        <strain evidence="1 2">WRP15-2</strain>
    </source>
</reference>
<evidence type="ECO:0000313" key="1">
    <source>
        <dbReference type="EMBL" id="MDA3624106.1"/>
    </source>
</evidence>
<dbReference type="Proteomes" id="UP001210380">
    <property type="component" value="Unassembled WGS sequence"/>
</dbReference>